<dbReference type="GO" id="GO:0003964">
    <property type="term" value="F:RNA-directed DNA polymerase activity"/>
    <property type="evidence" value="ECO:0007669"/>
    <property type="project" value="UniProtKB-KW"/>
</dbReference>
<dbReference type="GO" id="GO:0004519">
    <property type="term" value="F:endonuclease activity"/>
    <property type="evidence" value="ECO:0007669"/>
    <property type="project" value="UniProtKB-KW"/>
</dbReference>
<evidence type="ECO:0000256" key="1">
    <source>
        <dbReference type="ARBA" id="ARBA00022670"/>
    </source>
</evidence>
<evidence type="ECO:0000256" key="5">
    <source>
        <dbReference type="ARBA" id="ARBA00022759"/>
    </source>
</evidence>
<keyword evidence="2" id="KW-0808">Transferase</keyword>
<name>A0A371G2W1_MUCPR</name>
<evidence type="ECO:0000256" key="2">
    <source>
        <dbReference type="ARBA" id="ARBA00022679"/>
    </source>
</evidence>
<proteinExistence type="predicted"/>
<accession>A0A371G2W1</accession>
<dbReference type="GO" id="GO:0008233">
    <property type="term" value="F:peptidase activity"/>
    <property type="evidence" value="ECO:0007669"/>
    <property type="project" value="UniProtKB-KW"/>
</dbReference>
<dbReference type="AlphaFoldDB" id="A0A371G2W1"/>
<keyword evidence="3" id="KW-0548">Nucleotidyltransferase</keyword>
<keyword evidence="4" id="KW-0540">Nuclease</keyword>
<evidence type="ECO:0000259" key="9">
    <source>
        <dbReference type="Pfam" id="PF00078"/>
    </source>
</evidence>
<dbReference type="InterPro" id="IPR043502">
    <property type="entry name" value="DNA/RNA_pol_sf"/>
</dbReference>
<keyword evidence="5" id="KW-0255">Endonuclease</keyword>
<feature type="non-terminal residue" evidence="10">
    <location>
        <position position="1"/>
    </location>
</feature>
<dbReference type="SUPFAM" id="SSF56672">
    <property type="entry name" value="DNA/RNA polymerases"/>
    <property type="match status" value="1"/>
</dbReference>
<dbReference type="Gene3D" id="3.10.10.10">
    <property type="entry name" value="HIV Type 1 Reverse Transcriptase, subunit A, domain 1"/>
    <property type="match status" value="1"/>
</dbReference>
<evidence type="ECO:0000256" key="3">
    <source>
        <dbReference type="ARBA" id="ARBA00022695"/>
    </source>
</evidence>
<dbReference type="PANTHER" id="PTHR35046">
    <property type="entry name" value="ZINC KNUCKLE (CCHC-TYPE) FAMILY PROTEIN"/>
    <property type="match status" value="1"/>
</dbReference>
<evidence type="ECO:0000256" key="6">
    <source>
        <dbReference type="ARBA" id="ARBA00022801"/>
    </source>
</evidence>
<evidence type="ECO:0000313" key="10">
    <source>
        <dbReference type="EMBL" id="RDX84899.1"/>
    </source>
</evidence>
<protein>
    <recommendedName>
        <fullName evidence="9">Reverse transcriptase domain-containing protein</fullName>
    </recommendedName>
</protein>
<dbReference type="EMBL" id="QJKJ01006914">
    <property type="protein sequence ID" value="RDX84899.1"/>
    <property type="molecule type" value="Genomic_DNA"/>
</dbReference>
<dbReference type="GO" id="GO:0006508">
    <property type="term" value="P:proteolysis"/>
    <property type="evidence" value="ECO:0007669"/>
    <property type="project" value="UniProtKB-KW"/>
</dbReference>
<evidence type="ECO:0000256" key="4">
    <source>
        <dbReference type="ARBA" id="ARBA00022722"/>
    </source>
</evidence>
<dbReference type="PANTHER" id="PTHR35046:SF9">
    <property type="entry name" value="RNA-DIRECTED DNA POLYMERASE"/>
    <property type="match status" value="1"/>
</dbReference>
<keyword evidence="11" id="KW-1185">Reference proteome</keyword>
<sequence length="442" mass="50063">MVMLDNGEIQSEGSSDDEIPPLEDCSDVEVAEPIDGIVLVTRHALSIQPKEDGDVEQREHIFHTSCHINDKEFIEVFLEEVPHGLPPLRGFEHQIDLIPSCPIPNRLACRTNPKETKEIQRQVNELLQKGFVRESLSPCFVPVILVPKKDVTWRMCVDSRAINKITLKYRYPIPRFEDMLDELFGSCVFTKIDLKSGYNQIRMKESDEWKTAFKTKYGLYEWLVMPFGLTNTRTTFMSLKGISMDEEKVKAIREWPTPKNANEVRSFHGLENDALSSMHNMLALGKGSGSSRRPLSRAPPVPVTKVSFLFWLGHRPCCISSRPSMLCVLSQPVGDRLGRTQSGRETSPTEFGTLSYEPIRHVLRVSSSPFGWDSPFSTSDLTHNGCLQERSGRNEGLRGTRNAPASYLVIAKSPKCDMVREDYDFGAKQICTKFVQGKYNCQ</sequence>
<evidence type="ECO:0000256" key="7">
    <source>
        <dbReference type="ARBA" id="ARBA00022918"/>
    </source>
</evidence>
<dbReference type="CDD" id="cd01647">
    <property type="entry name" value="RT_LTR"/>
    <property type="match status" value="1"/>
</dbReference>
<organism evidence="10 11">
    <name type="scientific">Mucuna pruriens</name>
    <name type="common">Velvet bean</name>
    <name type="synonym">Dolichos pruriens</name>
    <dbReference type="NCBI Taxonomy" id="157652"/>
    <lineage>
        <taxon>Eukaryota</taxon>
        <taxon>Viridiplantae</taxon>
        <taxon>Streptophyta</taxon>
        <taxon>Embryophyta</taxon>
        <taxon>Tracheophyta</taxon>
        <taxon>Spermatophyta</taxon>
        <taxon>Magnoliopsida</taxon>
        <taxon>eudicotyledons</taxon>
        <taxon>Gunneridae</taxon>
        <taxon>Pentapetalae</taxon>
        <taxon>rosids</taxon>
        <taxon>fabids</taxon>
        <taxon>Fabales</taxon>
        <taxon>Fabaceae</taxon>
        <taxon>Papilionoideae</taxon>
        <taxon>50 kb inversion clade</taxon>
        <taxon>NPAAA clade</taxon>
        <taxon>indigoferoid/millettioid clade</taxon>
        <taxon>Phaseoleae</taxon>
        <taxon>Mucuna</taxon>
    </lineage>
</organism>
<dbReference type="FunFam" id="3.10.10.10:FF:000007">
    <property type="entry name" value="Retrovirus-related Pol polyprotein from transposon 17.6-like Protein"/>
    <property type="match status" value="1"/>
</dbReference>
<feature type="domain" description="Reverse transcriptase" evidence="9">
    <location>
        <begin position="146"/>
        <end position="237"/>
    </location>
</feature>
<reference evidence="10" key="1">
    <citation type="submission" date="2018-05" db="EMBL/GenBank/DDBJ databases">
        <title>Draft genome of Mucuna pruriens seed.</title>
        <authorList>
            <person name="Nnadi N.E."/>
            <person name="Vos R."/>
            <person name="Hasami M.H."/>
            <person name="Devisetty U.K."/>
            <person name="Aguiy J.C."/>
        </authorList>
    </citation>
    <scope>NUCLEOTIDE SEQUENCE [LARGE SCALE GENOMIC DNA]</scope>
    <source>
        <strain evidence="10">JCA_2017</strain>
    </source>
</reference>
<evidence type="ECO:0000256" key="8">
    <source>
        <dbReference type="SAM" id="MobiDB-lite"/>
    </source>
</evidence>
<evidence type="ECO:0000313" key="11">
    <source>
        <dbReference type="Proteomes" id="UP000257109"/>
    </source>
</evidence>
<keyword evidence="1" id="KW-0645">Protease</keyword>
<gene>
    <name evidence="10" type="ORF">CR513_33981</name>
</gene>
<dbReference type="Pfam" id="PF00078">
    <property type="entry name" value="RVT_1"/>
    <property type="match status" value="1"/>
</dbReference>
<feature type="region of interest" description="Disordered" evidence="8">
    <location>
        <begin position="1"/>
        <end position="22"/>
    </location>
</feature>
<dbReference type="Proteomes" id="UP000257109">
    <property type="component" value="Unassembled WGS sequence"/>
</dbReference>
<keyword evidence="6" id="KW-0378">Hydrolase</keyword>
<comment type="caution">
    <text evidence="10">The sequence shown here is derived from an EMBL/GenBank/DDBJ whole genome shotgun (WGS) entry which is preliminary data.</text>
</comment>
<dbReference type="InterPro" id="IPR000477">
    <property type="entry name" value="RT_dom"/>
</dbReference>
<keyword evidence="7" id="KW-0695">RNA-directed DNA polymerase</keyword>
<dbReference type="OrthoDB" id="532959at2759"/>